<dbReference type="RefSeq" id="WP_012880408.1">
    <property type="nucleotide sequence ID" value="NC_013532.1"/>
</dbReference>
<gene>
    <name evidence="3" type="ordered locus">ACIS_00257</name>
</gene>
<sequence>MFGIIFAGALVFTIASYLSDAVADTVCNNVFYDADAGQEPDDTAHFDKAVLHCATSTVTHGITSAVLGAALRLPASVTAAGTALYAGCAGYALMRAADRAGSVDQSEVEPLHTVSTPSRSTSGGGGILTDIQLVEPTMPPKAQGPAA</sequence>
<accession>D1ATP9</accession>
<evidence type="ECO:0000256" key="1">
    <source>
        <dbReference type="SAM" id="MobiDB-lite"/>
    </source>
</evidence>
<dbReference type="AlphaFoldDB" id="D1ATP9"/>
<reference evidence="3 4" key="1">
    <citation type="journal article" date="2010" name="J. Bacteriol.">
        <title>Complete genome sequence of Anaplasma marginale subsp. centrale.</title>
        <authorList>
            <person name="Herndon D.R."/>
            <person name="Palmer G.H."/>
            <person name="Shkap V."/>
            <person name="Knowles D.P. Jr."/>
            <person name="Brayton K.A."/>
        </authorList>
    </citation>
    <scope>NUCLEOTIDE SEQUENCE [LARGE SCALE GENOMIC DNA]</scope>
    <source>
        <strain evidence="3 4">Israel</strain>
    </source>
</reference>
<feature type="signal peptide" evidence="2">
    <location>
        <begin position="1"/>
        <end position="23"/>
    </location>
</feature>
<keyword evidence="4" id="KW-1185">Reference proteome</keyword>
<feature type="region of interest" description="Disordered" evidence="1">
    <location>
        <begin position="107"/>
        <end position="147"/>
    </location>
</feature>
<dbReference type="Proteomes" id="UP000000630">
    <property type="component" value="Chromosome"/>
</dbReference>
<protein>
    <submittedName>
        <fullName evidence="3">Uncharacterized protein</fullName>
    </submittedName>
</protein>
<proteinExistence type="predicted"/>
<dbReference type="HOGENOM" id="CLU_1764166_0_0_5"/>
<name>D1ATP9_ANACI</name>
<feature type="chain" id="PRO_5003020471" evidence="2">
    <location>
        <begin position="24"/>
        <end position="147"/>
    </location>
</feature>
<evidence type="ECO:0000313" key="3">
    <source>
        <dbReference type="EMBL" id="ACZ48927.1"/>
    </source>
</evidence>
<evidence type="ECO:0000313" key="4">
    <source>
        <dbReference type="Proteomes" id="UP000000630"/>
    </source>
</evidence>
<dbReference type="EMBL" id="CP001759">
    <property type="protein sequence ID" value="ACZ48927.1"/>
    <property type="molecule type" value="Genomic_DNA"/>
</dbReference>
<dbReference type="KEGG" id="acn:ACIS_00257"/>
<keyword evidence="2" id="KW-0732">Signal</keyword>
<evidence type="ECO:0000256" key="2">
    <source>
        <dbReference type="SAM" id="SignalP"/>
    </source>
</evidence>
<organism evidence="3 4">
    <name type="scientific">Anaplasma centrale (strain Israel)</name>
    <name type="common">Anaplasma marginale subsp. centrale (strain Israel)</name>
    <dbReference type="NCBI Taxonomy" id="574556"/>
    <lineage>
        <taxon>Bacteria</taxon>
        <taxon>Pseudomonadati</taxon>
        <taxon>Pseudomonadota</taxon>
        <taxon>Alphaproteobacteria</taxon>
        <taxon>Rickettsiales</taxon>
        <taxon>Anaplasmataceae</taxon>
        <taxon>Anaplasma</taxon>
    </lineage>
</organism>